<dbReference type="GO" id="GO:0006950">
    <property type="term" value="P:response to stress"/>
    <property type="evidence" value="ECO:0007669"/>
    <property type="project" value="TreeGrafter"/>
</dbReference>
<dbReference type="Gene3D" id="1.10.10.10">
    <property type="entry name" value="Winged helix-like DNA-binding domain superfamily/Winged helix DNA-binding domain"/>
    <property type="match status" value="1"/>
</dbReference>
<gene>
    <name evidence="2" type="ORF">AFE02nite_19470</name>
</gene>
<dbReference type="InterPro" id="IPR000835">
    <property type="entry name" value="HTH_MarR-typ"/>
</dbReference>
<sequence>MPDETPWLDRDERHAWMSLMAMLMSLPPAVDAQLKRDSGLNFFEYSILSQLSAPPSRRVQMSPLAQLTGGSLSRLSHAASRLEERGLVRRHVVTDEARCTELELTEEGMAFLEAAAPGHVREARRLVFDSLTPDQVRHLRDITQAITAAAAPDVAAVLRDAIVASDDL</sequence>
<dbReference type="Proteomes" id="UP000321484">
    <property type="component" value="Unassembled WGS sequence"/>
</dbReference>
<dbReference type="PANTHER" id="PTHR33164">
    <property type="entry name" value="TRANSCRIPTIONAL REGULATOR, MARR FAMILY"/>
    <property type="match status" value="1"/>
</dbReference>
<proteinExistence type="predicted"/>
<evidence type="ECO:0000313" key="3">
    <source>
        <dbReference type="Proteomes" id="UP000321484"/>
    </source>
</evidence>
<comment type="caution">
    <text evidence="2">The sequence shown here is derived from an EMBL/GenBank/DDBJ whole genome shotgun (WGS) entry which is preliminary data.</text>
</comment>
<dbReference type="AlphaFoldDB" id="A0A511YYC8"/>
<dbReference type="InterPro" id="IPR036388">
    <property type="entry name" value="WH-like_DNA-bd_sf"/>
</dbReference>
<dbReference type="EMBL" id="BJYK01000005">
    <property type="protein sequence ID" value="GEN80213.1"/>
    <property type="molecule type" value="Genomic_DNA"/>
</dbReference>
<dbReference type="SUPFAM" id="SSF46785">
    <property type="entry name" value="Winged helix' DNA-binding domain"/>
    <property type="match status" value="1"/>
</dbReference>
<dbReference type="RefSeq" id="WP_186814523.1">
    <property type="nucleotide sequence ID" value="NZ_BJYK01000005.1"/>
</dbReference>
<dbReference type="InterPro" id="IPR039422">
    <property type="entry name" value="MarR/SlyA-like"/>
</dbReference>
<dbReference type="GO" id="GO:0003700">
    <property type="term" value="F:DNA-binding transcription factor activity"/>
    <property type="evidence" value="ECO:0007669"/>
    <property type="project" value="InterPro"/>
</dbReference>
<accession>A0A511YYC8</accession>
<evidence type="ECO:0000313" key="2">
    <source>
        <dbReference type="EMBL" id="GEN80213.1"/>
    </source>
</evidence>
<feature type="domain" description="HTH marR-type" evidence="1">
    <location>
        <begin position="16"/>
        <end position="148"/>
    </location>
</feature>
<dbReference type="PANTHER" id="PTHR33164:SF99">
    <property type="entry name" value="MARR FAMILY REGULATORY PROTEIN"/>
    <property type="match status" value="1"/>
</dbReference>
<dbReference type="InterPro" id="IPR036390">
    <property type="entry name" value="WH_DNA-bd_sf"/>
</dbReference>
<dbReference type="PRINTS" id="PR00598">
    <property type="entry name" value="HTHMARR"/>
</dbReference>
<dbReference type="SMART" id="SM00347">
    <property type="entry name" value="HTH_MARR"/>
    <property type="match status" value="1"/>
</dbReference>
<protein>
    <submittedName>
        <fullName evidence="2">MarR family transcriptional regulator</fullName>
    </submittedName>
</protein>
<keyword evidence="3" id="KW-1185">Reference proteome</keyword>
<dbReference type="PROSITE" id="PS50995">
    <property type="entry name" value="HTH_MARR_2"/>
    <property type="match status" value="1"/>
</dbReference>
<organism evidence="2 3">
    <name type="scientific">Actinotalea fermentans</name>
    <dbReference type="NCBI Taxonomy" id="43671"/>
    <lineage>
        <taxon>Bacteria</taxon>
        <taxon>Bacillati</taxon>
        <taxon>Actinomycetota</taxon>
        <taxon>Actinomycetes</taxon>
        <taxon>Micrococcales</taxon>
        <taxon>Cellulomonadaceae</taxon>
        <taxon>Actinotalea</taxon>
    </lineage>
</organism>
<evidence type="ECO:0000259" key="1">
    <source>
        <dbReference type="PROSITE" id="PS50995"/>
    </source>
</evidence>
<name>A0A511YYC8_9CELL</name>
<reference evidence="2 3" key="1">
    <citation type="submission" date="2019-07" db="EMBL/GenBank/DDBJ databases">
        <title>Whole genome shotgun sequence of Actinotalea fermentans NBRC 105374.</title>
        <authorList>
            <person name="Hosoyama A."/>
            <person name="Uohara A."/>
            <person name="Ohji S."/>
            <person name="Ichikawa N."/>
        </authorList>
    </citation>
    <scope>NUCLEOTIDE SEQUENCE [LARGE SCALE GENOMIC DNA]</scope>
    <source>
        <strain evidence="2 3">NBRC 105374</strain>
    </source>
</reference>